<evidence type="ECO:0000256" key="9">
    <source>
        <dbReference type="ARBA" id="ARBA00023136"/>
    </source>
</evidence>
<dbReference type="PRINTS" id="PR00385">
    <property type="entry name" value="P450"/>
</dbReference>
<dbReference type="InterPro" id="IPR050182">
    <property type="entry name" value="Cytochrome_P450_fam2"/>
</dbReference>
<dbReference type="GO" id="GO:0016020">
    <property type="term" value="C:membrane"/>
    <property type="evidence" value="ECO:0007669"/>
    <property type="project" value="UniProtKB-SubCell"/>
</dbReference>
<dbReference type="InterPro" id="IPR002401">
    <property type="entry name" value="Cyt_P450_E_grp-I"/>
</dbReference>
<dbReference type="GO" id="GO:0005737">
    <property type="term" value="C:cytoplasm"/>
    <property type="evidence" value="ECO:0007669"/>
    <property type="project" value="TreeGrafter"/>
</dbReference>
<keyword evidence="9" id="KW-0472">Membrane</keyword>
<comment type="subcellular location">
    <subcellularLocation>
        <location evidence="2">Membrane</location>
    </subcellularLocation>
</comment>
<keyword evidence="13" id="KW-1185">Reference proteome</keyword>
<dbReference type="Ensembl" id="ENSSRHT00000016433.1">
    <property type="protein sequence ID" value="ENSSRHP00000015904.1"/>
    <property type="gene ID" value="ENSSRHG00000007852.1"/>
</dbReference>
<keyword evidence="8 11" id="KW-0503">Monooxygenase</keyword>
<proteinExistence type="inferred from homology"/>
<evidence type="ECO:0000256" key="10">
    <source>
        <dbReference type="PIRSR" id="PIRSR602401-1"/>
    </source>
</evidence>
<dbReference type="FunFam" id="1.10.630.10:FF:000004">
    <property type="entry name" value="cytochrome P450 2D15 isoform X1"/>
    <property type="match status" value="1"/>
</dbReference>
<keyword evidence="7 10" id="KW-0408">Iron</keyword>
<evidence type="ECO:0000256" key="11">
    <source>
        <dbReference type="RuleBase" id="RU000461"/>
    </source>
</evidence>
<dbReference type="Proteomes" id="UP000472270">
    <property type="component" value="Unassembled WGS sequence"/>
</dbReference>
<comment type="cofactor">
    <cofactor evidence="1 10">
        <name>heme</name>
        <dbReference type="ChEBI" id="CHEBI:30413"/>
    </cofactor>
</comment>
<dbReference type="InterPro" id="IPR036396">
    <property type="entry name" value="Cyt_P450_sf"/>
</dbReference>
<keyword evidence="5 10" id="KW-0479">Metal-binding</keyword>
<reference evidence="12" key="2">
    <citation type="submission" date="2025-09" db="UniProtKB">
        <authorList>
            <consortium name="Ensembl"/>
        </authorList>
    </citation>
    <scope>IDENTIFICATION</scope>
</reference>
<accession>A0A673GRC6</accession>
<dbReference type="PANTHER" id="PTHR24300">
    <property type="entry name" value="CYTOCHROME P450 508A4-RELATED"/>
    <property type="match status" value="1"/>
</dbReference>
<dbReference type="InterPro" id="IPR017972">
    <property type="entry name" value="Cyt_P450_CS"/>
</dbReference>
<name>A0A673GRC6_9TELE</name>
<evidence type="ECO:0000256" key="2">
    <source>
        <dbReference type="ARBA" id="ARBA00004370"/>
    </source>
</evidence>
<comment type="similarity">
    <text evidence="3 11">Belongs to the cytochrome P450 family.</text>
</comment>
<evidence type="ECO:0000256" key="3">
    <source>
        <dbReference type="ARBA" id="ARBA00010617"/>
    </source>
</evidence>
<protein>
    <recommendedName>
        <fullName evidence="14">Cytochrome P450, family 2, subfamily AE, polypeptide 1</fullName>
    </recommendedName>
</protein>
<dbReference type="GO" id="GO:0005506">
    <property type="term" value="F:iron ion binding"/>
    <property type="evidence" value="ECO:0007669"/>
    <property type="project" value="InterPro"/>
</dbReference>
<dbReference type="InterPro" id="IPR001128">
    <property type="entry name" value="Cyt_P450"/>
</dbReference>
<dbReference type="GO" id="GO:0006082">
    <property type="term" value="P:organic acid metabolic process"/>
    <property type="evidence" value="ECO:0007669"/>
    <property type="project" value="TreeGrafter"/>
</dbReference>
<dbReference type="Gene3D" id="1.10.630.10">
    <property type="entry name" value="Cytochrome P450"/>
    <property type="match status" value="1"/>
</dbReference>
<evidence type="ECO:0000313" key="12">
    <source>
        <dbReference type="Ensembl" id="ENSSRHP00000015904.1"/>
    </source>
</evidence>
<evidence type="ECO:0008006" key="14">
    <source>
        <dbReference type="Google" id="ProtNLM"/>
    </source>
</evidence>
<sequence length="482" mass="55345">MKFGNKLCSELWVSSNLSPSFDILHALCNSILWNVLTNNMPPGPFPLPLVGNVLNIGFTDPMEIAERYGDVSTLYLGNNPCILLTGYESFKEAFVEQADIFTDRPYFPVNDKICKGQGLIFSSGHMWRHQRRFALATLKYFGVGKKTLENSILQECRFVCSALQTKQGLPFNPHHLLTYAVGNIICSLVFGYKFEYDNHHFHELLQYSDETFNQWGPTTLYNTFPALMSLLPGKHQTTFANLSKLKLFFKEEIRKHKEDRNPSSPKDYIDCYLDEIEKDSEAEFTEENLIHCVLDLFGAGTESTAKSLSWALLYMAKYPEVQEKVHSEIDQVIGQTRQPLMEDRAHLPYSYAVMHEIQRFANVLAFIPPRVASKDTTGMMVLPMLKPILEDKNEYRTPYEFNPAHFLDENGKFLKRENFIPFSIGKRMCPGEQLARMELFLFFISLMQHFTFLPPEGETLSLKRTVAIASAPEPFHIRAVPR</sequence>
<keyword evidence="6 11" id="KW-0560">Oxidoreductase</keyword>
<evidence type="ECO:0000256" key="6">
    <source>
        <dbReference type="ARBA" id="ARBA00023002"/>
    </source>
</evidence>
<organism evidence="12 13">
    <name type="scientific">Sinocyclocheilus rhinocerous</name>
    <dbReference type="NCBI Taxonomy" id="307959"/>
    <lineage>
        <taxon>Eukaryota</taxon>
        <taxon>Metazoa</taxon>
        <taxon>Chordata</taxon>
        <taxon>Craniata</taxon>
        <taxon>Vertebrata</taxon>
        <taxon>Euteleostomi</taxon>
        <taxon>Actinopterygii</taxon>
        <taxon>Neopterygii</taxon>
        <taxon>Teleostei</taxon>
        <taxon>Ostariophysi</taxon>
        <taxon>Cypriniformes</taxon>
        <taxon>Cyprinidae</taxon>
        <taxon>Cyprininae</taxon>
        <taxon>Sinocyclocheilus</taxon>
    </lineage>
</organism>
<evidence type="ECO:0000313" key="13">
    <source>
        <dbReference type="Proteomes" id="UP000472270"/>
    </source>
</evidence>
<feature type="binding site" description="axial binding residue" evidence="10">
    <location>
        <position position="429"/>
    </location>
    <ligand>
        <name>heme</name>
        <dbReference type="ChEBI" id="CHEBI:30413"/>
    </ligand>
    <ligandPart>
        <name>Fe</name>
        <dbReference type="ChEBI" id="CHEBI:18248"/>
    </ligandPart>
</feature>
<dbReference type="SUPFAM" id="SSF48264">
    <property type="entry name" value="Cytochrome P450"/>
    <property type="match status" value="1"/>
</dbReference>
<dbReference type="PROSITE" id="PS00086">
    <property type="entry name" value="CYTOCHROME_P450"/>
    <property type="match status" value="1"/>
</dbReference>
<evidence type="ECO:0000256" key="1">
    <source>
        <dbReference type="ARBA" id="ARBA00001971"/>
    </source>
</evidence>
<evidence type="ECO:0000256" key="7">
    <source>
        <dbReference type="ARBA" id="ARBA00023004"/>
    </source>
</evidence>
<dbReference type="PRINTS" id="PR00463">
    <property type="entry name" value="EP450I"/>
</dbReference>
<evidence type="ECO:0000256" key="4">
    <source>
        <dbReference type="ARBA" id="ARBA00022617"/>
    </source>
</evidence>
<reference evidence="12" key="1">
    <citation type="submission" date="2025-08" db="UniProtKB">
        <authorList>
            <consortium name="Ensembl"/>
        </authorList>
    </citation>
    <scope>IDENTIFICATION</scope>
</reference>
<evidence type="ECO:0000256" key="8">
    <source>
        <dbReference type="ARBA" id="ARBA00023033"/>
    </source>
</evidence>
<evidence type="ECO:0000256" key="5">
    <source>
        <dbReference type="ARBA" id="ARBA00022723"/>
    </source>
</evidence>
<dbReference type="PANTHER" id="PTHR24300:SF177">
    <property type="entry name" value="CYTOCHROME P450 2J2"/>
    <property type="match status" value="1"/>
</dbReference>
<dbReference type="AlphaFoldDB" id="A0A673GRC6"/>
<dbReference type="GO" id="GO:0016712">
    <property type="term" value="F:oxidoreductase activity, acting on paired donors, with incorporation or reduction of molecular oxygen, reduced flavin or flavoprotein as one donor, and incorporation of one atom of oxygen"/>
    <property type="evidence" value="ECO:0007669"/>
    <property type="project" value="TreeGrafter"/>
</dbReference>
<dbReference type="GO" id="GO:0020037">
    <property type="term" value="F:heme binding"/>
    <property type="evidence" value="ECO:0007669"/>
    <property type="project" value="InterPro"/>
</dbReference>
<dbReference type="Pfam" id="PF00067">
    <property type="entry name" value="p450"/>
    <property type="match status" value="1"/>
</dbReference>
<keyword evidence="4 10" id="KW-0349">Heme</keyword>
<dbReference type="GO" id="GO:0006805">
    <property type="term" value="P:xenobiotic metabolic process"/>
    <property type="evidence" value="ECO:0007669"/>
    <property type="project" value="TreeGrafter"/>
</dbReference>